<dbReference type="RefSeq" id="WP_006758371.1">
    <property type="nucleotide sequence ID" value="NZ_ABLK01000062.1"/>
</dbReference>
<gene>
    <name evidence="2" type="ORF">BamMEX5DRAFT_2424</name>
</gene>
<organism evidence="2 3">
    <name type="scientific">Burkholderia ambifaria MEX-5</name>
    <dbReference type="NCBI Taxonomy" id="396597"/>
    <lineage>
        <taxon>Bacteria</taxon>
        <taxon>Pseudomonadati</taxon>
        <taxon>Pseudomonadota</taxon>
        <taxon>Betaproteobacteria</taxon>
        <taxon>Burkholderiales</taxon>
        <taxon>Burkholderiaceae</taxon>
        <taxon>Burkholderia</taxon>
        <taxon>Burkholderia cepacia complex</taxon>
    </lineage>
</organism>
<evidence type="ECO:0000256" key="1">
    <source>
        <dbReference type="SAM" id="SignalP"/>
    </source>
</evidence>
<keyword evidence="1" id="KW-0732">Signal</keyword>
<dbReference type="AlphaFoldDB" id="B1T3Q8"/>
<evidence type="ECO:0000313" key="2">
    <source>
        <dbReference type="EMBL" id="EDT41773.1"/>
    </source>
</evidence>
<dbReference type="PATRIC" id="fig|396597.7.peg.5676"/>
<dbReference type="EMBL" id="ABLK01000062">
    <property type="protein sequence ID" value="EDT41773.1"/>
    <property type="molecule type" value="Genomic_DNA"/>
</dbReference>
<feature type="signal peptide" evidence="1">
    <location>
        <begin position="1"/>
        <end position="26"/>
    </location>
</feature>
<feature type="chain" id="PRO_5002770437" evidence="1">
    <location>
        <begin position="27"/>
        <end position="148"/>
    </location>
</feature>
<dbReference type="Proteomes" id="UP000004814">
    <property type="component" value="Unassembled WGS sequence"/>
</dbReference>
<reference evidence="2 3" key="1">
    <citation type="submission" date="2008-03" db="EMBL/GenBank/DDBJ databases">
        <title>Sequencing of the draft genome and assembly of Burkholderia ambifaria MEX-5.</title>
        <authorList>
            <consortium name="US DOE Joint Genome Institute (JGI-PGF)"/>
            <person name="Copeland A."/>
            <person name="Lucas S."/>
            <person name="Lapidus A."/>
            <person name="Glavina del Rio T."/>
            <person name="Dalin E."/>
            <person name="Tice H."/>
            <person name="Bruce D."/>
            <person name="Goodwin L."/>
            <person name="Pitluck S."/>
            <person name="Larimer F."/>
            <person name="Land M.L."/>
            <person name="Hauser L."/>
            <person name="Tiedje J."/>
            <person name="Richardson P."/>
        </authorList>
    </citation>
    <scope>NUCLEOTIDE SEQUENCE [LARGE SCALE GENOMIC DNA]</scope>
    <source>
        <strain evidence="2 3">MEX-5</strain>
    </source>
</reference>
<sequence>MKALTVVVAAIALSTTIAALPRPASADDLIQNGNFWSTQSASSHLDYILGFMEGMRLGANFSQWKWDVMSKDGRSKAGSALDSYNTESQKYLTNVTVGQIVDGLNQFYSDFRNRNIMIHDAVWLVLEQISGVPDNQLHLESWRKYSRQ</sequence>
<accession>B1T3Q8</accession>
<protein>
    <submittedName>
        <fullName evidence="2">Uncharacterized protein</fullName>
    </submittedName>
</protein>
<proteinExistence type="predicted"/>
<evidence type="ECO:0000313" key="3">
    <source>
        <dbReference type="Proteomes" id="UP000004814"/>
    </source>
</evidence>
<comment type="caution">
    <text evidence="2">The sequence shown here is derived from an EMBL/GenBank/DDBJ whole genome shotgun (WGS) entry which is preliminary data.</text>
</comment>
<name>B1T3Q8_9BURK</name>